<comment type="caution">
    <text evidence="2">The sequence shown here is derived from an EMBL/GenBank/DDBJ whole genome shotgun (WGS) entry which is preliminary data.</text>
</comment>
<evidence type="ECO:0000256" key="1">
    <source>
        <dbReference type="ARBA" id="ARBA00008591"/>
    </source>
</evidence>
<dbReference type="PATRIC" id="fig|1304275.5.peg.743"/>
<dbReference type="InterPro" id="IPR018445">
    <property type="entry name" value="Put_Phosphate_transp_reg"/>
</dbReference>
<reference evidence="2 3" key="1">
    <citation type="submission" date="2013-03" db="EMBL/GenBank/DDBJ databases">
        <title>Salinisphaera hydrothermalis C41B8 Genome Sequencing.</title>
        <authorList>
            <person name="Li C."/>
            <person name="Lai Q."/>
            <person name="Shao Z."/>
        </authorList>
    </citation>
    <scope>NUCLEOTIDE SEQUENCE [LARGE SCALE GENOMIC DNA]</scope>
    <source>
        <strain evidence="2 3">C41B8</strain>
    </source>
</reference>
<accession>A0A084IPP6</accession>
<dbReference type="STRING" id="1304275.C41B8_03656"/>
<evidence type="ECO:0008006" key="4">
    <source>
        <dbReference type="Google" id="ProtNLM"/>
    </source>
</evidence>
<dbReference type="Proteomes" id="UP000028302">
    <property type="component" value="Unassembled WGS sequence"/>
</dbReference>
<evidence type="ECO:0000313" key="3">
    <source>
        <dbReference type="Proteomes" id="UP000028302"/>
    </source>
</evidence>
<evidence type="ECO:0000313" key="2">
    <source>
        <dbReference type="EMBL" id="KEZ78680.1"/>
    </source>
</evidence>
<dbReference type="PANTHER" id="PTHR36536">
    <property type="entry name" value="UPF0111 PROTEIN HI_1603"/>
    <property type="match status" value="1"/>
</dbReference>
<name>A0A084IPP6_SALHC</name>
<organism evidence="2 3">
    <name type="scientific">Salinisphaera hydrothermalis (strain C41B8)</name>
    <dbReference type="NCBI Taxonomy" id="1304275"/>
    <lineage>
        <taxon>Bacteria</taxon>
        <taxon>Pseudomonadati</taxon>
        <taxon>Pseudomonadota</taxon>
        <taxon>Gammaproteobacteria</taxon>
        <taxon>Salinisphaerales</taxon>
        <taxon>Salinisphaeraceae</taxon>
        <taxon>Salinisphaera</taxon>
    </lineage>
</organism>
<gene>
    <name evidence="2" type="ORF">C41B8_03656</name>
</gene>
<protein>
    <recommendedName>
        <fullName evidence="4">Phosphate transport regulator</fullName>
    </recommendedName>
</protein>
<dbReference type="AlphaFoldDB" id="A0A084IPP6"/>
<dbReference type="InterPro" id="IPR038078">
    <property type="entry name" value="PhoU-like_sf"/>
</dbReference>
<keyword evidence="3" id="KW-1185">Reference proteome</keyword>
<dbReference type="Pfam" id="PF01865">
    <property type="entry name" value="PhoU_div"/>
    <property type="match status" value="1"/>
</dbReference>
<sequence>MDITKSSPLSRLFRGGSPFEALSEHIRQVDRGADLLINFFQASSDGDWNRAQTLYREISDCEHTADDLKDRIRLNLPNTLFLPISRSDLLELVEAQDKIINKIKDIAGLMTGRRMQFPATLLEPINKYIQVTIDTVHQARKVLEELDELLESGFGRNISEVIEDMVVELGKLEKRADEEQVAIRHRLLEQESELPPLEVMFLYQIIDWIGTVSDRAERVGSRLQIMMAR</sequence>
<dbReference type="PANTHER" id="PTHR36536:SF3">
    <property type="entry name" value="UPF0111 PROTEIN HI_1603"/>
    <property type="match status" value="1"/>
</dbReference>
<comment type="similarity">
    <text evidence="1">Belongs to the UPF0111 family.</text>
</comment>
<dbReference type="NCBIfam" id="TIGR00153">
    <property type="entry name" value="TIGR00153 family protein"/>
    <property type="match status" value="1"/>
</dbReference>
<dbReference type="eggNOG" id="COG1392">
    <property type="taxonomic scope" value="Bacteria"/>
</dbReference>
<dbReference type="SUPFAM" id="SSF109755">
    <property type="entry name" value="PhoU-like"/>
    <property type="match status" value="1"/>
</dbReference>
<dbReference type="EMBL" id="APNK01000003">
    <property type="protein sequence ID" value="KEZ78680.1"/>
    <property type="molecule type" value="Genomic_DNA"/>
</dbReference>
<proteinExistence type="inferred from homology"/>
<dbReference type="InterPro" id="IPR002727">
    <property type="entry name" value="DUF47"/>
</dbReference>
<dbReference type="Gene3D" id="1.20.58.220">
    <property type="entry name" value="Phosphate transport system protein phou homolog 2, domain 2"/>
    <property type="match status" value="1"/>
</dbReference>